<dbReference type="AlphaFoldDB" id="A0A9W8TCR9"/>
<evidence type="ECO:0000256" key="1">
    <source>
        <dbReference type="SAM" id="MobiDB-lite"/>
    </source>
</evidence>
<reference evidence="2" key="1">
    <citation type="submission" date="2022-07" db="EMBL/GenBank/DDBJ databases">
        <title>Genome Sequence of Agrocybe chaxingu.</title>
        <authorList>
            <person name="Buettner E."/>
        </authorList>
    </citation>
    <scope>NUCLEOTIDE SEQUENCE</scope>
    <source>
        <strain evidence="2">MP-N11</strain>
    </source>
</reference>
<feature type="region of interest" description="Disordered" evidence="1">
    <location>
        <begin position="202"/>
        <end position="253"/>
    </location>
</feature>
<keyword evidence="3" id="KW-1185">Reference proteome</keyword>
<comment type="caution">
    <text evidence="2">The sequence shown here is derived from an EMBL/GenBank/DDBJ whole genome shotgun (WGS) entry which is preliminary data.</text>
</comment>
<gene>
    <name evidence="2" type="ORF">NLJ89_g1803</name>
</gene>
<dbReference type="EMBL" id="JANKHO010000100">
    <property type="protein sequence ID" value="KAJ3515351.1"/>
    <property type="molecule type" value="Genomic_DNA"/>
</dbReference>
<dbReference type="Proteomes" id="UP001148786">
    <property type="component" value="Unassembled WGS sequence"/>
</dbReference>
<dbReference type="OrthoDB" id="2982815at2759"/>
<name>A0A9W8TCR9_9AGAR</name>
<sequence length="338" mass="37328">MELFSGTNHAHVQNSTFKMVQTHHNDNSVQNVNVIIAANIDDLGKLLNLEQLKQALKRALTPETEGQTPVESLDSEDEPVNSTLPSSVPPPAPSAPLGSQQQVWREKLTFTIRTRIDRKDRRLGKSVSLVLTLTPAGSQDGKPWQPIVWKILHFEKAARVSRNVTWFNRKRSAGFCMVKEGSDGRIKPEELMIPVKAGNMATLQSEGSRRSSADALTGEDEEAEPDTDNHTLTEEALPPLLNTNTFGSIDPTKPDEFRPVVDLGLIKPNKQDLFVCGPPKMLQAYVLLQADSQERQPMKIAKTSSALFTEPVDLMTLEKGEFLLYSTLGGQIVLAKEG</sequence>
<evidence type="ECO:0000313" key="2">
    <source>
        <dbReference type="EMBL" id="KAJ3515351.1"/>
    </source>
</evidence>
<evidence type="ECO:0000313" key="3">
    <source>
        <dbReference type="Proteomes" id="UP001148786"/>
    </source>
</evidence>
<feature type="region of interest" description="Disordered" evidence="1">
    <location>
        <begin position="59"/>
        <end position="100"/>
    </location>
</feature>
<accession>A0A9W8TCR9</accession>
<feature type="compositionally biased region" description="Acidic residues" evidence="1">
    <location>
        <begin position="217"/>
        <end position="226"/>
    </location>
</feature>
<protein>
    <submittedName>
        <fullName evidence="2">Uncharacterized protein</fullName>
    </submittedName>
</protein>
<organism evidence="2 3">
    <name type="scientific">Agrocybe chaxingu</name>
    <dbReference type="NCBI Taxonomy" id="84603"/>
    <lineage>
        <taxon>Eukaryota</taxon>
        <taxon>Fungi</taxon>
        <taxon>Dikarya</taxon>
        <taxon>Basidiomycota</taxon>
        <taxon>Agaricomycotina</taxon>
        <taxon>Agaricomycetes</taxon>
        <taxon>Agaricomycetidae</taxon>
        <taxon>Agaricales</taxon>
        <taxon>Agaricineae</taxon>
        <taxon>Strophariaceae</taxon>
        <taxon>Agrocybe</taxon>
    </lineage>
</organism>
<proteinExistence type="predicted"/>